<comment type="caution">
    <text evidence="1">The sequence shown here is derived from an EMBL/GenBank/DDBJ whole genome shotgun (WGS) entry which is preliminary data.</text>
</comment>
<evidence type="ECO:0000313" key="2">
    <source>
        <dbReference type="Proteomes" id="UP000297814"/>
    </source>
</evidence>
<name>A0A4Z1GVN7_9HELO</name>
<keyword evidence="2" id="KW-1185">Reference proteome</keyword>
<reference evidence="1 2" key="1">
    <citation type="submission" date="2017-12" db="EMBL/GenBank/DDBJ databases">
        <title>Comparative genomics of Botrytis spp.</title>
        <authorList>
            <person name="Valero-Jimenez C.A."/>
            <person name="Tapia P."/>
            <person name="Veloso J."/>
            <person name="Silva-Moreno E."/>
            <person name="Staats M."/>
            <person name="Valdes J.H."/>
            <person name="Van Kan J.A.L."/>
        </authorList>
    </citation>
    <scope>NUCLEOTIDE SEQUENCE [LARGE SCALE GENOMIC DNA]</scope>
    <source>
        <strain evidence="1 2">Bh0001</strain>
    </source>
</reference>
<dbReference type="AlphaFoldDB" id="A0A4Z1GVN7"/>
<proteinExistence type="predicted"/>
<accession>A0A4Z1GVN7</accession>
<protein>
    <submittedName>
        <fullName evidence="1">Uncharacterized protein</fullName>
    </submittedName>
</protein>
<organism evidence="1 2">
    <name type="scientific">Botrytis hyacinthi</name>
    <dbReference type="NCBI Taxonomy" id="278943"/>
    <lineage>
        <taxon>Eukaryota</taxon>
        <taxon>Fungi</taxon>
        <taxon>Dikarya</taxon>
        <taxon>Ascomycota</taxon>
        <taxon>Pezizomycotina</taxon>
        <taxon>Leotiomycetes</taxon>
        <taxon>Helotiales</taxon>
        <taxon>Sclerotiniaceae</taxon>
        <taxon>Botrytis</taxon>
    </lineage>
</organism>
<sequence length="115" mass="12970">MPKNNRKWAQQPLESIKKVCLYFANNLPFVKDQTDQIILAADRLENKSASFRALNNAFSYCRPRLRGGLSTAVRAFFRVPLLYHPPDFCQSSMPPPSLSITDFELSAVSPLQLGP</sequence>
<dbReference type="EMBL" id="PQXK01000094">
    <property type="protein sequence ID" value="TGO37543.1"/>
    <property type="molecule type" value="Genomic_DNA"/>
</dbReference>
<gene>
    <name evidence="1" type="ORF">BHYA_0094g00050</name>
</gene>
<dbReference type="Proteomes" id="UP000297814">
    <property type="component" value="Unassembled WGS sequence"/>
</dbReference>
<evidence type="ECO:0000313" key="1">
    <source>
        <dbReference type="EMBL" id="TGO37543.1"/>
    </source>
</evidence>